<keyword evidence="2" id="KW-1133">Transmembrane helix</keyword>
<evidence type="ECO:0000256" key="1">
    <source>
        <dbReference type="SAM" id="MobiDB-lite"/>
    </source>
</evidence>
<sequence length="98" mass="10757">MTRIPRLDTARRIFTYAADTIGAFFGMLVGLQKLATLVLTSGDHLDAALRWRSAAAGICLIAVYVCFWRMNRTVFRENAPARPPTSSSAGCSPRRPLA</sequence>
<dbReference type="Proteomes" id="UP000253303">
    <property type="component" value="Unassembled WGS sequence"/>
</dbReference>
<comment type="caution">
    <text evidence="3">The sequence shown here is derived from an EMBL/GenBank/DDBJ whole genome shotgun (WGS) entry which is preliminary data.</text>
</comment>
<name>A0A366LNZ6_9ACTN</name>
<keyword evidence="2" id="KW-0812">Transmembrane</keyword>
<dbReference type="RefSeq" id="WP_113985177.1">
    <property type="nucleotide sequence ID" value="NZ_QMEY01000023.1"/>
</dbReference>
<feature type="transmembrane region" description="Helical" evidence="2">
    <location>
        <begin position="12"/>
        <end position="31"/>
    </location>
</feature>
<dbReference type="EMBL" id="QMEY01000023">
    <property type="protein sequence ID" value="RBQ15370.1"/>
    <property type="molecule type" value="Genomic_DNA"/>
</dbReference>
<keyword evidence="4" id="KW-1185">Reference proteome</keyword>
<reference evidence="3 4" key="1">
    <citation type="submission" date="2018-06" db="EMBL/GenBank/DDBJ databases">
        <title>Sphaerisporangium craniellae sp. nov., isolated from a marine sponge in the South China Sea.</title>
        <authorList>
            <person name="Li L."/>
        </authorList>
    </citation>
    <scope>NUCLEOTIDE SEQUENCE [LARGE SCALE GENOMIC DNA]</scope>
    <source>
        <strain evidence="3 4">LHW63015</strain>
    </source>
</reference>
<evidence type="ECO:0000256" key="2">
    <source>
        <dbReference type="SAM" id="Phobius"/>
    </source>
</evidence>
<keyword evidence="2" id="KW-0472">Membrane</keyword>
<proteinExistence type="predicted"/>
<feature type="region of interest" description="Disordered" evidence="1">
    <location>
        <begin position="78"/>
        <end position="98"/>
    </location>
</feature>
<gene>
    <name evidence="3" type="ORF">DP939_35270</name>
</gene>
<accession>A0A366LNZ6</accession>
<organism evidence="3 4">
    <name type="scientific">Spongiactinospora rosea</name>
    <dbReference type="NCBI Taxonomy" id="2248750"/>
    <lineage>
        <taxon>Bacteria</taxon>
        <taxon>Bacillati</taxon>
        <taxon>Actinomycetota</taxon>
        <taxon>Actinomycetes</taxon>
        <taxon>Streptosporangiales</taxon>
        <taxon>Streptosporangiaceae</taxon>
        <taxon>Spongiactinospora</taxon>
    </lineage>
</organism>
<dbReference type="AlphaFoldDB" id="A0A366LNZ6"/>
<evidence type="ECO:0000313" key="4">
    <source>
        <dbReference type="Proteomes" id="UP000253303"/>
    </source>
</evidence>
<feature type="transmembrane region" description="Helical" evidence="2">
    <location>
        <begin position="51"/>
        <end position="68"/>
    </location>
</feature>
<evidence type="ECO:0000313" key="3">
    <source>
        <dbReference type="EMBL" id="RBQ15370.1"/>
    </source>
</evidence>
<protein>
    <submittedName>
        <fullName evidence="3">Uncharacterized protein</fullName>
    </submittedName>
</protein>